<keyword evidence="3" id="KW-1185">Reference proteome</keyword>
<dbReference type="EMBL" id="CP002382">
    <property type="protein sequence ID" value="AEP09208.1"/>
    <property type="molecule type" value="Genomic_DNA"/>
</dbReference>
<dbReference type="AlphaFoldDB" id="G2KRG1"/>
<dbReference type="PANTHER" id="PTHR46211">
    <property type="entry name" value="GLYCEROPHOSPHORYL DIESTER PHOSPHODIESTERASE"/>
    <property type="match status" value="1"/>
</dbReference>
<evidence type="ECO:0000259" key="1">
    <source>
        <dbReference type="Pfam" id="PF03009"/>
    </source>
</evidence>
<sequence length="306" mass="34099">MTIKIIGHRGNGRTTETPFAEGKAPQQTLLSFIQAIENGAEGVEFDVFLTRDQIPVVIDKDMAFGHIISEMDCVDVQRILLPMGQRIPTLRDTLILLSGINESREDMDDLFINIELKGPNVVKPTMNVVDGVAALYRLKKDTIYYSATDRQKLSDVRMRDAYANIQPTILTMELFAPEKVHQPGYYVSPRTAYNKAALGDLRQYIRDMDCCAIDVPTTDIRPQLIETANDLGVGFCTHPSGPRRFVDCEKTYNALTMLYQYAAKSGRTVAFKVDDIAAGRTVVNAASNQNKAPVPMLERAMGTLFI</sequence>
<feature type="domain" description="GP-PDE" evidence="1">
    <location>
        <begin position="21"/>
        <end position="58"/>
    </location>
</feature>
<dbReference type="Gene3D" id="3.20.20.190">
    <property type="entry name" value="Phosphatidylinositol (PI) phosphodiesterase"/>
    <property type="match status" value="1"/>
</dbReference>
<dbReference type="InterPro" id="IPR030395">
    <property type="entry name" value="GP_PDE_dom"/>
</dbReference>
<dbReference type="PANTHER" id="PTHR46211:SF14">
    <property type="entry name" value="GLYCEROPHOSPHODIESTER PHOSPHODIESTERASE"/>
    <property type="match status" value="1"/>
</dbReference>
<protein>
    <recommendedName>
        <fullName evidence="1">GP-PDE domain-containing protein</fullName>
    </recommendedName>
</protein>
<dbReference type="SUPFAM" id="SSF51695">
    <property type="entry name" value="PLC-like phosphodiesterases"/>
    <property type="match status" value="1"/>
</dbReference>
<dbReference type="InterPro" id="IPR017946">
    <property type="entry name" value="PLC-like_Pdiesterase_TIM-brl"/>
</dbReference>
<accession>G2KRG1</accession>
<dbReference type="GO" id="GO:0008081">
    <property type="term" value="F:phosphoric diester hydrolase activity"/>
    <property type="evidence" value="ECO:0007669"/>
    <property type="project" value="InterPro"/>
</dbReference>
<dbReference type="Proteomes" id="UP000009286">
    <property type="component" value="Chromosome"/>
</dbReference>
<reference evidence="2 3" key="1">
    <citation type="journal article" date="2011" name="BMC Genomics">
        <title>Genomic insights into an obligate epibiotic bacterial predator: Micavibrio aeruginosavorus ARL-13.</title>
        <authorList>
            <person name="Wang Z."/>
            <person name="Kadouri D."/>
            <person name="Wu M."/>
        </authorList>
    </citation>
    <scope>NUCLEOTIDE SEQUENCE [LARGE SCALE GENOMIC DNA]</scope>
    <source>
        <strain evidence="2 3">ARL-13</strain>
    </source>
</reference>
<dbReference type="KEGG" id="mai:MICA_875"/>
<dbReference type="OrthoDB" id="9787897at2"/>
<evidence type="ECO:0000313" key="2">
    <source>
        <dbReference type="EMBL" id="AEP09208.1"/>
    </source>
</evidence>
<dbReference type="HOGENOM" id="CLU_908541_0_0_5"/>
<dbReference type="GO" id="GO:0006629">
    <property type="term" value="P:lipid metabolic process"/>
    <property type="evidence" value="ECO:0007669"/>
    <property type="project" value="InterPro"/>
</dbReference>
<dbReference type="RefSeq" id="WP_014102431.1">
    <property type="nucleotide sequence ID" value="NC_016026.1"/>
</dbReference>
<proteinExistence type="predicted"/>
<dbReference type="eggNOG" id="COG0584">
    <property type="taxonomic scope" value="Bacteria"/>
</dbReference>
<dbReference type="STRING" id="856793.MICA_875"/>
<dbReference type="Pfam" id="PF03009">
    <property type="entry name" value="GDPD"/>
    <property type="match status" value="1"/>
</dbReference>
<name>G2KRG1_MICAA</name>
<gene>
    <name evidence="2" type="ordered locus">MICA_875</name>
</gene>
<organism evidence="2 3">
    <name type="scientific">Micavibrio aeruginosavorus (strain ARL-13)</name>
    <dbReference type="NCBI Taxonomy" id="856793"/>
    <lineage>
        <taxon>Bacteria</taxon>
        <taxon>Pseudomonadati</taxon>
        <taxon>Bdellovibrionota</taxon>
        <taxon>Bdellovibrionia</taxon>
        <taxon>Bdellovibrionales</taxon>
        <taxon>Pseudobdellovibrionaceae</taxon>
        <taxon>Micavibrio</taxon>
    </lineage>
</organism>
<evidence type="ECO:0000313" key="3">
    <source>
        <dbReference type="Proteomes" id="UP000009286"/>
    </source>
</evidence>